<dbReference type="AlphaFoldDB" id="A0A388LTP4"/>
<sequence>MKEKGFNRDRAQCKNKFNQVIEYYWRLKCHEQWSGLPSYWDMNTTKHKKYNVDLVLHRSWYDIIDSVEKDTDSINLSYLRDSGDDPVRQMNTDDMADADGETEGVSDEPGGESGGASGGSRSIAFHPTLGKRKRAATNAREASVQAVTGAMRDHTTALTRFIESVPRCDATPRVMWQSNRLNSLHNSCSRT</sequence>
<proteinExistence type="predicted"/>
<evidence type="ECO:0000313" key="2">
    <source>
        <dbReference type="EMBL" id="GBG85694.1"/>
    </source>
</evidence>
<keyword evidence="3" id="KW-1185">Reference proteome</keyword>
<dbReference type="EMBL" id="BFEA01000530">
    <property type="protein sequence ID" value="GBG85694.1"/>
    <property type="molecule type" value="Genomic_DNA"/>
</dbReference>
<dbReference type="Proteomes" id="UP000265515">
    <property type="component" value="Unassembled WGS sequence"/>
</dbReference>
<feature type="compositionally biased region" description="Acidic residues" evidence="1">
    <location>
        <begin position="94"/>
        <end position="110"/>
    </location>
</feature>
<gene>
    <name evidence="2" type="ORF">CBR_g40424</name>
</gene>
<evidence type="ECO:0000313" key="3">
    <source>
        <dbReference type="Proteomes" id="UP000265515"/>
    </source>
</evidence>
<evidence type="ECO:0000256" key="1">
    <source>
        <dbReference type="SAM" id="MobiDB-lite"/>
    </source>
</evidence>
<reference evidence="2 3" key="1">
    <citation type="journal article" date="2018" name="Cell">
        <title>The Chara Genome: Secondary Complexity and Implications for Plant Terrestrialization.</title>
        <authorList>
            <person name="Nishiyama T."/>
            <person name="Sakayama H."/>
            <person name="Vries J.D."/>
            <person name="Buschmann H."/>
            <person name="Saint-Marcoux D."/>
            <person name="Ullrich K.K."/>
            <person name="Haas F.B."/>
            <person name="Vanderstraeten L."/>
            <person name="Becker D."/>
            <person name="Lang D."/>
            <person name="Vosolsobe S."/>
            <person name="Rombauts S."/>
            <person name="Wilhelmsson P.K.I."/>
            <person name="Janitza P."/>
            <person name="Kern R."/>
            <person name="Heyl A."/>
            <person name="Rumpler F."/>
            <person name="Villalobos L.I.A.C."/>
            <person name="Clay J.M."/>
            <person name="Skokan R."/>
            <person name="Toyoda A."/>
            <person name="Suzuki Y."/>
            <person name="Kagoshima H."/>
            <person name="Schijlen E."/>
            <person name="Tajeshwar N."/>
            <person name="Catarino B."/>
            <person name="Hetherington A.J."/>
            <person name="Saltykova A."/>
            <person name="Bonnot C."/>
            <person name="Breuninger H."/>
            <person name="Symeonidi A."/>
            <person name="Radhakrishnan G.V."/>
            <person name="Van Nieuwerburgh F."/>
            <person name="Deforce D."/>
            <person name="Chang C."/>
            <person name="Karol K.G."/>
            <person name="Hedrich R."/>
            <person name="Ulvskov P."/>
            <person name="Glockner G."/>
            <person name="Delwiche C.F."/>
            <person name="Petrasek J."/>
            <person name="Van de Peer Y."/>
            <person name="Friml J."/>
            <person name="Beilby M."/>
            <person name="Dolan L."/>
            <person name="Kohara Y."/>
            <person name="Sugano S."/>
            <person name="Fujiyama A."/>
            <person name="Delaux P.-M."/>
            <person name="Quint M."/>
            <person name="TheiBen G."/>
            <person name="Hagemann M."/>
            <person name="Harholt J."/>
            <person name="Dunand C."/>
            <person name="Zachgo S."/>
            <person name="Langdale J."/>
            <person name="Maumus F."/>
            <person name="Straeten D.V.D."/>
            <person name="Gould S.B."/>
            <person name="Rensing S.A."/>
        </authorList>
    </citation>
    <scope>NUCLEOTIDE SEQUENCE [LARGE SCALE GENOMIC DNA]</scope>
    <source>
        <strain evidence="2 3">S276</strain>
    </source>
</reference>
<dbReference type="Gramene" id="GBG85694">
    <property type="protein sequence ID" value="GBG85694"/>
    <property type="gene ID" value="CBR_g40424"/>
</dbReference>
<feature type="region of interest" description="Disordered" evidence="1">
    <location>
        <begin position="80"/>
        <end position="137"/>
    </location>
</feature>
<protein>
    <submittedName>
        <fullName evidence="2">Uncharacterized protein</fullName>
    </submittedName>
</protein>
<comment type="caution">
    <text evidence="2">The sequence shown here is derived from an EMBL/GenBank/DDBJ whole genome shotgun (WGS) entry which is preliminary data.</text>
</comment>
<organism evidence="2 3">
    <name type="scientific">Chara braunii</name>
    <name type="common">Braun's stonewort</name>
    <dbReference type="NCBI Taxonomy" id="69332"/>
    <lineage>
        <taxon>Eukaryota</taxon>
        <taxon>Viridiplantae</taxon>
        <taxon>Streptophyta</taxon>
        <taxon>Charophyceae</taxon>
        <taxon>Charales</taxon>
        <taxon>Characeae</taxon>
        <taxon>Chara</taxon>
    </lineage>
</organism>
<accession>A0A388LTP4</accession>
<name>A0A388LTP4_CHABU</name>